<name>A0A427YF99_9TREE</name>
<feature type="compositionally biased region" description="Low complexity" evidence="1">
    <location>
        <begin position="86"/>
        <end position="97"/>
    </location>
</feature>
<accession>A0A427YF99</accession>
<sequence length="109" mass="11319">MSPADFKSSGSSLIANETDAFNIPCALLSLVCHFSLSFLSSTVMAFPEVVSDASGIAEPARAFLDYTVPVAPGARLIHLARFGSSSSPSAAFHESASCRATSIPVRQPA</sequence>
<organism evidence="2 3">
    <name type="scientific">Saitozyma podzolica</name>
    <dbReference type="NCBI Taxonomy" id="1890683"/>
    <lineage>
        <taxon>Eukaryota</taxon>
        <taxon>Fungi</taxon>
        <taxon>Dikarya</taxon>
        <taxon>Basidiomycota</taxon>
        <taxon>Agaricomycotina</taxon>
        <taxon>Tremellomycetes</taxon>
        <taxon>Tremellales</taxon>
        <taxon>Trimorphomycetaceae</taxon>
        <taxon>Saitozyma</taxon>
    </lineage>
</organism>
<dbReference type="EMBL" id="RSCD01000012">
    <property type="protein sequence ID" value="RSH89740.1"/>
    <property type="molecule type" value="Genomic_DNA"/>
</dbReference>
<comment type="caution">
    <text evidence="2">The sequence shown here is derived from an EMBL/GenBank/DDBJ whole genome shotgun (WGS) entry which is preliminary data.</text>
</comment>
<feature type="region of interest" description="Disordered" evidence="1">
    <location>
        <begin position="86"/>
        <end position="109"/>
    </location>
</feature>
<dbReference type="AlphaFoldDB" id="A0A427YF99"/>
<reference evidence="2 3" key="1">
    <citation type="submission" date="2018-11" db="EMBL/GenBank/DDBJ databases">
        <title>Genome sequence of Saitozyma podzolica DSM 27192.</title>
        <authorList>
            <person name="Aliyu H."/>
            <person name="Gorte O."/>
            <person name="Ochsenreither K."/>
        </authorList>
    </citation>
    <scope>NUCLEOTIDE SEQUENCE [LARGE SCALE GENOMIC DNA]</scope>
    <source>
        <strain evidence="2 3">DSM 27192</strain>
    </source>
</reference>
<gene>
    <name evidence="2" type="ORF">EHS25_001726</name>
</gene>
<evidence type="ECO:0000313" key="2">
    <source>
        <dbReference type="EMBL" id="RSH89740.1"/>
    </source>
</evidence>
<evidence type="ECO:0000313" key="3">
    <source>
        <dbReference type="Proteomes" id="UP000279259"/>
    </source>
</evidence>
<keyword evidence="3" id="KW-1185">Reference proteome</keyword>
<dbReference type="Proteomes" id="UP000279259">
    <property type="component" value="Unassembled WGS sequence"/>
</dbReference>
<protein>
    <submittedName>
        <fullName evidence="2">Uncharacterized protein</fullName>
    </submittedName>
</protein>
<evidence type="ECO:0000256" key="1">
    <source>
        <dbReference type="SAM" id="MobiDB-lite"/>
    </source>
</evidence>
<proteinExistence type="predicted"/>